<evidence type="ECO:0000313" key="2">
    <source>
        <dbReference type="Proteomes" id="UP000750334"/>
    </source>
</evidence>
<accession>A0A9P7B0W9</accession>
<gene>
    <name evidence="1" type="ORF">C6P45_004011</name>
</gene>
<reference evidence="1 2" key="1">
    <citation type="submission" date="2020-11" db="EMBL/GenBank/DDBJ databases">
        <title>Kefir isolates.</title>
        <authorList>
            <person name="Marcisauskas S."/>
            <person name="Kim Y."/>
            <person name="Blasche S."/>
        </authorList>
    </citation>
    <scope>NUCLEOTIDE SEQUENCE [LARGE SCALE GENOMIC DNA]</scope>
    <source>
        <strain evidence="1 2">OG2</strain>
    </source>
</reference>
<keyword evidence="2" id="KW-1185">Reference proteome</keyword>
<dbReference type="EMBL" id="PUHR01000472">
    <property type="protein sequence ID" value="KAG0653263.1"/>
    <property type="molecule type" value="Genomic_DNA"/>
</dbReference>
<dbReference type="AlphaFoldDB" id="A0A9P7B0W9"/>
<protein>
    <submittedName>
        <fullName evidence="1">Uncharacterized protein</fullName>
    </submittedName>
</protein>
<proteinExistence type="predicted"/>
<sequence length="152" mass="17887">MNAYGQWALENIHKDVELSTIKSKWVIDGTNEKNELETYTIRTLVKGQLLIISGRIPNVYIDLEKSFCKEAVENDHKTPYIMMTLFQYITYRKFHSLLCLQEDVDKKIKIINGVTPLITRYSKDYLDSQRKSIIEVSNFLSQLRKYLFILKS</sequence>
<comment type="caution">
    <text evidence="1">The sequence shown here is derived from an EMBL/GenBank/DDBJ whole genome shotgun (WGS) entry which is preliminary data.</text>
</comment>
<name>A0A9P7B0W9_MAUEX</name>
<organism evidence="1 2">
    <name type="scientific">Maudiozyma exigua</name>
    <name type="common">Yeast</name>
    <name type="synonym">Kazachstania exigua</name>
    <dbReference type="NCBI Taxonomy" id="34358"/>
    <lineage>
        <taxon>Eukaryota</taxon>
        <taxon>Fungi</taxon>
        <taxon>Dikarya</taxon>
        <taxon>Ascomycota</taxon>
        <taxon>Saccharomycotina</taxon>
        <taxon>Saccharomycetes</taxon>
        <taxon>Saccharomycetales</taxon>
        <taxon>Saccharomycetaceae</taxon>
        <taxon>Maudiozyma</taxon>
    </lineage>
</organism>
<evidence type="ECO:0000313" key="1">
    <source>
        <dbReference type="EMBL" id="KAG0653263.1"/>
    </source>
</evidence>
<dbReference type="Proteomes" id="UP000750334">
    <property type="component" value="Unassembled WGS sequence"/>
</dbReference>